<proteinExistence type="predicted"/>
<dbReference type="OrthoDB" id="528205at2759"/>
<accession>A0A2V0NZR0</accession>
<gene>
    <name evidence="2" type="ORF">Rsub_05843</name>
</gene>
<dbReference type="EMBL" id="BDRX01000038">
    <property type="protein sequence ID" value="GBF93114.1"/>
    <property type="molecule type" value="Genomic_DNA"/>
</dbReference>
<keyword evidence="3" id="KW-1185">Reference proteome</keyword>
<evidence type="ECO:0000313" key="2">
    <source>
        <dbReference type="EMBL" id="GBF93114.1"/>
    </source>
</evidence>
<reference evidence="2 3" key="1">
    <citation type="journal article" date="2018" name="Sci. Rep.">
        <title>Raphidocelis subcapitata (=Pseudokirchneriella subcapitata) provides an insight into genome evolution and environmental adaptations in the Sphaeropleales.</title>
        <authorList>
            <person name="Suzuki S."/>
            <person name="Yamaguchi H."/>
            <person name="Nakajima N."/>
            <person name="Kawachi M."/>
        </authorList>
    </citation>
    <scope>NUCLEOTIDE SEQUENCE [LARGE SCALE GENOMIC DNA]</scope>
    <source>
        <strain evidence="2 3">NIES-35</strain>
    </source>
</reference>
<organism evidence="2 3">
    <name type="scientific">Raphidocelis subcapitata</name>
    <dbReference type="NCBI Taxonomy" id="307507"/>
    <lineage>
        <taxon>Eukaryota</taxon>
        <taxon>Viridiplantae</taxon>
        <taxon>Chlorophyta</taxon>
        <taxon>core chlorophytes</taxon>
        <taxon>Chlorophyceae</taxon>
        <taxon>CS clade</taxon>
        <taxon>Sphaeropleales</taxon>
        <taxon>Selenastraceae</taxon>
        <taxon>Raphidocelis</taxon>
    </lineage>
</organism>
<dbReference type="InParanoid" id="A0A2V0NZR0"/>
<feature type="chain" id="PRO_5016149963" evidence="1">
    <location>
        <begin position="21"/>
        <end position="212"/>
    </location>
</feature>
<sequence>MVRLASVALLVLVAAAAASAQDIVDNPAPKNGDVCKDAGDQWRNITLGPCETGTYCQAYKRGVYKCVSDNKAMGALPIGAICYDENKVDGEKDKPKAEQNRKFYREQNCVFDGVDRQGTPNVQCVQTKEDKKIYKCGRIMPLDAPGCYTVAGSMIWGKWNDNQMYDACNGCPCTPQEKMGPKGCKSGPCKYPVCRCEEACDAARKAVKCATS</sequence>
<keyword evidence="1" id="KW-0732">Signal</keyword>
<feature type="signal peptide" evidence="1">
    <location>
        <begin position="1"/>
        <end position="20"/>
    </location>
</feature>
<evidence type="ECO:0000313" key="3">
    <source>
        <dbReference type="Proteomes" id="UP000247498"/>
    </source>
</evidence>
<dbReference type="Proteomes" id="UP000247498">
    <property type="component" value="Unassembled WGS sequence"/>
</dbReference>
<protein>
    <submittedName>
        <fullName evidence="2">Uncharacterized protein</fullName>
    </submittedName>
</protein>
<evidence type="ECO:0000256" key="1">
    <source>
        <dbReference type="SAM" id="SignalP"/>
    </source>
</evidence>
<name>A0A2V0NZR0_9CHLO</name>
<dbReference type="AlphaFoldDB" id="A0A2V0NZR0"/>
<comment type="caution">
    <text evidence="2">The sequence shown here is derived from an EMBL/GenBank/DDBJ whole genome shotgun (WGS) entry which is preliminary data.</text>
</comment>